<proteinExistence type="predicted"/>
<protein>
    <submittedName>
        <fullName evidence="2">Uncharacterized protein</fullName>
    </submittedName>
</protein>
<accession>A0A8T5UYJ0</accession>
<sequence>MPLLKDTEREQLRQLVKACLLEISKLKIELKKCQKESSKSTDTESIHIKAVKDELQNKIRGRDEEIDRLKAIINGKEEEIIELEKIKVYFEAIISRPKKDLTSFQSQIYELLPYKEDSSENLYLQLKTLGFSELSNENFEHALRNLERKGYFQSRNNGKINLWKKLDRND</sequence>
<dbReference type="Proteomes" id="UP000825933">
    <property type="component" value="Unassembled WGS sequence"/>
</dbReference>
<keyword evidence="3" id="KW-1185">Reference proteome</keyword>
<dbReference type="EMBL" id="JAIOUQ010000007">
    <property type="protein sequence ID" value="MBZ2165873.1"/>
    <property type="molecule type" value="Genomic_DNA"/>
</dbReference>
<evidence type="ECO:0000313" key="2">
    <source>
        <dbReference type="EMBL" id="MBZ2165873.1"/>
    </source>
</evidence>
<organism evidence="2 3">
    <name type="scientific">Methanobacterium spitsbergense</name>
    <dbReference type="NCBI Taxonomy" id="2874285"/>
    <lineage>
        <taxon>Archaea</taxon>
        <taxon>Methanobacteriati</taxon>
        <taxon>Methanobacteriota</taxon>
        <taxon>Methanomada group</taxon>
        <taxon>Methanobacteria</taxon>
        <taxon>Methanobacteriales</taxon>
        <taxon>Methanobacteriaceae</taxon>
        <taxon>Methanobacterium</taxon>
    </lineage>
</organism>
<evidence type="ECO:0000313" key="3">
    <source>
        <dbReference type="Proteomes" id="UP000825933"/>
    </source>
</evidence>
<dbReference type="AlphaFoldDB" id="A0A8T5UYJ0"/>
<keyword evidence="1" id="KW-0175">Coiled coil</keyword>
<name>A0A8T5UYJ0_9EURY</name>
<gene>
    <name evidence="2" type="ORF">K8N75_07460</name>
</gene>
<reference evidence="3" key="1">
    <citation type="journal article" date="2022" name="Microbiol. Resour. Announc.">
        <title>Draft Genome Sequence of a Methanogenic Archaeon from West Spitsbergen Permafrost.</title>
        <authorList>
            <person name="Trubitsyn V."/>
            <person name="Rivkina E."/>
            <person name="Shcherbakova V."/>
        </authorList>
    </citation>
    <scope>NUCLEOTIDE SEQUENCE [LARGE SCALE GENOMIC DNA]</scope>
    <source>
        <strain evidence="3">VT</strain>
    </source>
</reference>
<comment type="caution">
    <text evidence="2">The sequence shown here is derived from an EMBL/GenBank/DDBJ whole genome shotgun (WGS) entry which is preliminary data.</text>
</comment>
<feature type="coiled-coil region" evidence="1">
    <location>
        <begin position="9"/>
        <end position="86"/>
    </location>
</feature>
<evidence type="ECO:0000256" key="1">
    <source>
        <dbReference type="SAM" id="Coils"/>
    </source>
</evidence>
<dbReference type="RefSeq" id="WP_223791450.1">
    <property type="nucleotide sequence ID" value="NZ_JAIOUQ010000007.1"/>
</dbReference>